<dbReference type="SUPFAM" id="SSF48452">
    <property type="entry name" value="TPR-like"/>
    <property type="match status" value="1"/>
</dbReference>
<gene>
    <name evidence="2" type="ORF">B0H16DRAFT_1723630</name>
</gene>
<evidence type="ECO:0000313" key="3">
    <source>
        <dbReference type="Proteomes" id="UP001215598"/>
    </source>
</evidence>
<accession>A0AAD7IX40</accession>
<dbReference type="Gene3D" id="1.25.40.10">
    <property type="entry name" value="Tetratricopeptide repeat domain"/>
    <property type="match status" value="1"/>
</dbReference>
<name>A0AAD7IX40_9AGAR</name>
<proteinExistence type="predicted"/>
<dbReference type="Proteomes" id="UP001215598">
    <property type="component" value="Unassembled WGS sequence"/>
</dbReference>
<protein>
    <submittedName>
        <fullName evidence="2">Uncharacterized protein</fullName>
    </submittedName>
</protein>
<keyword evidence="3" id="KW-1185">Reference proteome</keyword>
<dbReference type="EMBL" id="JARKIB010000059">
    <property type="protein sequence ID" value="KAJ7752284.1"/>
    <property type="molecule type" value="Genomic_DNA"/>
</dbReference>
<evidence type="ECO:0000313" key="2">
    <source>
        <dbReference type="EMBL" id="KAJ7752284.1"/>
    </source>
</evidence>
<sequence length="300" mass="33783">MSDGARDYDIIGSQAEVHKHKSEYLEAHNIQNQLLQASPTHNSYHLGFTSINVAEIEVLMGVPKNLIQEKIDAAYTIAKGGQNKMLMIACDLIQADFNLREGDMSSFLFRQCLSVGWGKSSEAVTYCLERLGDSSRWEESHHLSSWATVFLAHSSKGKQKLEIHKALQFLGDLFLRENDEVTAVSLFTLALEGFTQMDIHRSRAECMIRLGDISSKNEDLLRALELWETARLLFERSSQTKRVQDVDERLVKIAEDVKEQYKRDLARLAELKAPRGKVEEVGEDLSEDELGKEAAGLVAA</sequence>
<reference evidence="2" key="1">
    <citation type="submission" date="2023-03" db="EMBL/GenBank/DDBJ databases">
        <title>Massive genome expansion in bonnet fungi (Mycena s.s.) driven by repeated elements and novel gene families across ecological guilds.</title>
        <authorList>
            <consortium name="Lawrence Berkeley National Laboratory"/>
            <person name="Harder C.B."/>
            <person name="Miyauchi S."/>
            <person name="Viragh M."/>
            <person name="Kuo A."/>
            <person name="Thoen E."/>
            <person name="Andreopoulos B."/>
            <person name="Lu D."/>
            <person name="Skrede I."/>
            <person name="Drula E."/>
            <person name="Henrissat B."/>
            <person name="Morin E."/>
            <person name="Kohler A."/>
            <person name="Barry K."/>
            <person name="LaButti K."/>
            <person name="Morin E."/>
            <person name="Salamov A."/>
            <person name="Lipzen A."/>
            <person name="Mereny Z."/>
            <person name="Hegedus B."/>
            <person name="Baldrian P."/>
            <person name="Stursova M."/>
            <person name="Weitz H."/>
            <person name="Taylor A."/>
            <person name="Grigoriev I.V."/>
            <person name="Nagy L.G."/>
            <person name="Martin F."/>
            <person name="Kauserud H."/>
        </authorList>
    </citation>
    <scope>NUCLEOTIDE SEQUENCE</scope>
    <source>
        <strain evidence="2">CBHHK182m</strain>
    </source>
</reference>
<feature type="compositionally biased region" description="Acidic residues" evidence="1">
    <location>
        <begin position="281"/>
        <end position="290"/>
    </location>
</feature>
<dbReference type="AlphaFoldDB" id="A0AAD7IX40"/>
<feature type="region of interest" description="Disordered" evidence="1">
    <location>
        <begin position="276"/>
        <end position="300"/>
    </location>
</feature>
<dbReference type="InterPro" id="IPR011990">
    <property type="entry name" value="TPR-like_helical_dom_sf"/>
</dbReference>
<evidence type="ECO:0000256" key="1">
    <source>
        <dbReference type="SAM" id="MobiDB-lite"/>
    </source>
</evidence>
<comment type="caution">
    <text evidence="2">The sequence shown here is derived from an EMBL/GenBank/DDBJ whole genome shotgun (WGS) entry which is preliminary data.</text>
</comment>
<organism evidence="2 3">
    <name type="scientific">Mycena metata</name>
    <dbReference type="NCBI Taxonomy" id="1033252"/>
    <lineage>
        <taxon>Eukaryota</taxon>
        <taxon>Fungi</taxon>
        <taxon>Dikarya</taxon>
        <taxon>Basidiomycota</taxon>
        <taxon>Agaricomycotina</taxon>
        <taxon>Agaricomycetes</taxon>
        <taxon>Agaricomycetidae</taxon>
        <taxon>Agaricales</taxon>
        <taxon>Marasmiineae</taxon>
        <taxon>Mycenaceae</taxon>
        <taxon>Mycena</taxon>
    </lineage>
</organism>